<protein>
    <submittedName>
        <fullName evidence="1">Uncharacterized protein</fullName>
    </submittedName>
</protein>
<dbReference type="Proteomes" id="UP001301958">
    <property type="component" value="Unassembled WGS sequence"/>
</dbReference>
<proteinExistence type="predicted"/>
<sequence>MSTNSSLIIGLLSQCDKLARTGLTDENLPSKSRAQLDDIHVRIKVWANEMGAFSQGDQSISYRLQVDPDGAELLLIMLKKLTDRIWLMATSQDYHEKGNAGGGSPDQVHPTEFKAQLGETRSLRSVSSGSTLSIDSNVESETVDGVRQPKRKILQQSAISEANDIIDQLYRLSPIFYDPEQEENANVRKFIATNRAEVTIKDKIEDVTDSAESWLNYHCANKISEKLRDRLVKAAVFRRVKLVFRQQHSHALRFADLAQASTEQIESAALHRQWL</sequence>
<dbReference type="EMBL" id="MU865528">
    <property type="protein sequence ID" value="KAK4221640.1"/>
    <property type="molecule type" value="Genomic_DNA"/>
</dbReference>
<accession>A0AAN6YN92</accession>
<comment type="caution">
    <text evidence="1">The sequence shown here is derived from an EMBL/GenBank/DDBJ whole genome shotgun (WGS) entry which is preliminary data.</text>
</comment>
<reference evidence="1" key="1">
    <citation type="journal article" date="2023" name="Mol. Phylogenet. Evol.">
        <title>Genome-scale phylogeny and comparative genomics of the fungal order Sordariales.</title>
        <authorList>
            <person name="Hensen N."/>
            <person name="Bonometti L."/>
            <person name="Westerberg I."/>
            <person name="Brannstrom I.O."/>
            <person name="Guillou S."/>
            <person name="Cros-Aarteil S."/>
            <person name="Calhoun S."/>
            <person name="Haridas S."/>
            <person name="Kuo A."/>
            <person name="Mondo S."/>
            <person name="Pangilinan J."/>
            <person name="Riley R."/>
            <person name="LaButti K."/>
            <person name="Andreopoulos B."/>
            <person name="Lipzen A."/>
            <person name="Chen C."/>
            <person name="Yan M."/>
            <person name="Daum C."/>
            <person name="Ng V."/>
            <person name="Clum A."/>
            <person name="Steindorff A."/>
            <person name="Ohm R.A."/>
            <person name="Martin F."/>
            <person name="Silar P."/>
            <person name="Natvig D.O."/>
            <person name="Lalanne C."/>
            <person name="Gautier V."/>
            <person name="Ament-Velasquez S.L."/>
            <person name="Kruys A."/>
            <person name="Hutchinson M.I."/>
            <person name="Powell A.J."/>
            <person name="Barry K."/>
            <person name="Miller A.N."/>
            <person name="Grigoriev I.V."/>
            <person name="Debuchy R."/>
            <person name="Gladieux P."/>
            <person name="Hiltunen Thoren M."/>
            <person name="Johannesson H."/>
        </authorList>
    </citation>
    <scope>NUCLEOTIDE SEQUENCE</scope>
    <source>
        <strain evidence="1">CBS 990.96</strain>
    </source>
</reference>
<gene>
    <name evidence="1" type="ORF">QBC38DRAFT_121470</name>
</gene>
<name>A0AAN6YN92_9PEZI</name>
<organism evidence="1 2">
    <name type="scientific">Podospora fimiseda</name>
    <dbReference type="NCBI Taxonomy" id="252190"/>
    <lineage>
        <taxon>Eukaryota</taxon>
        <taxon>Fungi</taxon>
        <taxon>Dikarya</taxon>
        <taxon>Ascomycota</taxon>
        <taxon>Pezizomycotina</taxon>
        <taxon>Sordariomycetes</taxon>
        <taxon>Sordariomycetidae</taxon>
        <taxon>Sordariales</taxon>
        <taxon>Podosporaceae</taxon>
        <taxon>Podospora</taxon>
    </lineage>
</organism>
<reference evidence="1" key="2">
    <citation type="submission" date="2023-05" db="EMBL/GenBank/DDBJ databases">
        <authorList>
            <consortium name="Lawrence Berkeley National Laboratory"/>
            <person name="Steindorff A."/>
            <person name="Hensen N."/>
            <person name="Bonometti L."/>
            <person name="Westerberg I."/>
            <person name="Brannstrom I.O."/>
            <person name="Guillou S."/>
            <person name="Cros-Aarteil S."/>
            <person name="Calhoun S."/>
            <person name="Haridas S."/>
            <person name="Kuo A."/>
            <person name="Mondo S."/>
            <person name="Pangilinan J."/>
            <person name="Riley R."/>
            <person name="Labutti K."/>
            <person name="Andreopoulos B."/>
            <person name="Lipzen A."/>
            <person name="Chen C."/>
            <person name="Yanf M."/>
            <person name="Daum C."/>
            <person name="Ng V."/>
            <person name="Clum A."/>
            <person name="Ohm R."/>
            <person name="Martin F."/>
            <person name="Silar P."/>
            <person name="Natvig D."/>
            <person name="Lalanne C."/>
            <person name="Gautier V."/>
            <person name="Ament-Velasquez S.L."/>
            <person name="Kruys A."/>
            <person name="Hutchinson M.I."/>
            <person name="Powell A.J."/>
            <person name="Barry K."/>
            <person name="Miller A.N."/>
            <person name="Grigoriev I.V."/>
            <person name="Debuchy R."/>
            <person name="Gladieux P."/>
            <person name="Thoren M.H."/>
            <person name="Johannesson H."/>
        </authorList>
    </citation>
    <scope>NUCLEOTIDE SEQUENCE</scope>
    <source>
        <strain evidence="1">CBS 990.96</strain>
    </source>
</reference>
<evidence type="ECO:0000313" key="1">
    <source>
        <dbReference type="EMBL" id="KAK4221640.1"/>
    </source>
</evidence>
<evidence type="ECO:0000313" key="2">
    <source>
        <dbReference type="Proteomes" id="UP001301958"/>
    </source>
</evidence>
<dbReference type="AlphaFoldDB" id="A0AAN6YN92"/>
<keyword evidence="2" id="KW-1185">Reference proteome</keyword>